<protein>
    <submittedName>
        <fullName evidence="1">Uncharacterized protein</fullName>
    </submittedName>
</protein>
<gene>
    <name evidence="1" type="ORF">CEXT_313571</name>
</gene>
<sequence length="35" mass="3825">FVADDQVLELGCEHASCGQHCDELRMVHDGNEIPG</sequence>
<name>A0AAV4VVH0_CAEEX</name>
<evidence type="ECO:0000313" key="1">
    <source>
        <dbReference type="EMBL" id="GIY74276.1"/>
    </source>
</evidence>
<organism evidence="1 2">
    <name type="scientific">Caerostris extrusa</name>
    <name type="common">Bark spider</name>
    <name type="synonym">Caerostris bankana</name>
    <dbReference type="NCBI Taxonomy" id="172846"/>
    <lineage>
        <taxon>Eukaryota</taxon>
        <taxon>Metazoa</taxon>
        <taxon>Ecdysozoa</taxon>
        <taxon>Arthropoda</taxon>
        <taxon>Chelicerata</taxon>
        <taxon>Arachnida</taxon>
        <taxon>Araneae</taxon>
        <taxon>Araneomorphae</taxon>
        <taxon>Entelegynae</taxon>
        <taxon>Araneoidea</taxon>
        <taxon>Araneidae</taxon>
        <taxon>Caerostris</taxon>
    </lineage>
</organism>
<dbReference type="EMBL" id="BPLR01015195">
    <property type="protein sequence ID" value="GIY74276.1"/>
    <property type="molecule type" value="Genomic_DNA"/>
</dbReference>
<evidence type="ECO:0000313" key="2">
    <source>
        <dbReference type="Proteomes" id="UP001054945"/>
    </source>
</evidence>
<reference evidence="1 2" key="1">
    <citation type="submission" date="2021-06" db="EMBL/GenBank/DDBJ databases">
        <title>Caerostris extrusa draft genome.</title>
        <authorList>
            <person name="Kono N."/>
            <person name="Arakawa K."/>
        </authorList>
    </citation>
    <scope>NUCLEOTIDE SEQUENCE [LARGE SCALE GENOMIC DNA]</scope>
</reference>
<accession>A0AAV4VVH0</accession>
<comment type="caution">
    <text evidence="1">The sequence shown here is derived from an EMBL/GenBank/DDBJ whole genome shotgun (WGS) entry which is preliminary data.</text>
</comment>
<feature type="non-terminal residue" evidence="1">
    <location>
        <position position="1"/>
    </location>
</feature>
<keyword evidence="2" id="KW-1185">Reference proteome</keyword>
<dbReference type="AlphaFoldDB" id="A0AAV4VVH0"/>
<dbReference type="Proteomes" id="UP001054945">
    <property type="component" value="Unassembled WGS sequence"/>
</dbReference>
<proteinExistence type="predicted"/>